<reference evidence="2" key="2">
    <citation type="submission" date="2020-10" db="EMBL/GenBank/DDBJ databases">
        <authorList>
            <person name="Scholz U."/>
            <person name="Mascher M."/>
            <person name="Fiebig A."/>
        </authorList>
    </citation>
    <scope>NUCLEOTIDE SEQUENCE [LARGE SCALE GENOMIC DNA]</scope>
    <source>
        <strain evidence="2">cv. Morex</strain>
    </source>
</reference>
<dbReference type="Proteomes" id="UP000011116">
    <property type="component" value="Chromosome 3H"/>
</dbReference>
<proteinExistence type="predicted"/>
<dbReference type="SMR" id="A0A8I6X9P5"/>
<dbReference type="GO" id="GO:0008320">
    <property type="term" value="F:protein transmembrane transporter activity"/>
    <property type="evidence" value="ECO:0000318"/>
    <property type="project" value="GO_Central"/>
</dbReference>
<organism evidence="2 3">
    <name type="scientific">Hordeum vulgare subsp. vulgare</name>
    <name type="common">Domesticated barley</name>
    <dbReference type="NCBI Taxonomy" id="112509"/>
    <lineage>
        <taxon>Eukaryota</taxon>
        <taxon>Viridiplantae</taxon>
        <taxon>Streptophyta</taxon>
        <taxon>Embryophyta</taxon>
        <taxon>Tracheophyta</taxon>
        <taxon>Spermatophyta</taxon>
        <taxon>Magnoliopsida</taxon>
        <taxon>Liliopsida</taxon>
        <taxon>Poales</taxon>
        <taxon>Poaceae</taxon>
        <taxon>BOP clade</taxon>
        <taxon>Pooideae</taxon>
        <taxon>Triticodae</taxon>
        <taxon>Triticeae</taxon>
        <taxon>Hordeinae</taxon>
        <taxon>Hordeum</taxon>
    </lineage>
</organism>
<dbReference type="GO" id="GO:0071261">
    <property type="term" value="C:Ssh1 translocon complex"/>
    <property type="evidence" value="ECO:0000318"/>
    <property type="project" value="GO_Central"/>
</dbReference>
<reference evidence="3" key="1">
    <citation type="journal article" date="2012" name="Nature">
        <title>A physical, genetic and functional sequence assembly of the barley genome.</title>
        <authorList>
            <consortium name="The International Barley Genome Sequencing Consortium"/>
            <person name="Mayer K.F."/>
            <person name="Waugh R."/>
            <person name="Brown J.W."/>
            <person name="Schulman A."/>
            <person name="Langridge P."/>
            <person name="Platzer M."/>
            <person name="Fincher G.B."/>
            <person name="Muehlbauer G.J."/>
            <person name="Sato K."/>
            <person name="Close T.J."/>
            <person name="Wise R.P."/>
            <person name="Stein N."/>
        </authorList>
    </citation>
    <scope>NUCLEOTIDE SEQUENCE [LARGE SCALE GENOMIC DNA]</scope>
    <source>
        <strain evidence="3">cv. Morex</strain>
    </source>
</reference>
<dbReference type="AlphaFoldDB" id="A0A8I6X9P5"/>
<keyword evidence="3" id="KW-1185">Reference proteome</keyword>
<dbReference type="GO" id="GO:0031204">
    <property type="term" value="P:post-translational protein targeting to membrane, translocation"/>
    <property type="evidence" value="ECO:0000318"/>
    <property type="project" value="GO_Central"/>
</dbReference>
<keyword evidence="1" id="KW-0472">Membrane</keyword>
<dbReference type="Gramene" id="HORVU.MOREX.r3.3HG0287120.1">
    <property type="protein sequence ID" value="HORVU.MOREX.r3.3HG0287120.1.CDS1"/>
    <property type="gene ID" value="HORVU.MOREX.r3.3HG0287120"/>
</dbReference>
<dbReference type="PANTHER" id="PTHR12309">
    <property type="entry name" value="SEC61 GAMMA SUBUNIT"/>
    <property type="match status" value="1"/>
</dbReference>
<evidence type="ECO:0000313" key="2">
    <source>
        <dbReference type="EnsemblPlants" id="HORVU.MOREX.r3.3HG0287120.1.CDS1"/>
    </source>
</evidence>
<keyword evidence="1" id="KW-1133">Transmembrane helix</keyword>
<reference evidence="2" key="3">
    <citation type="submission" date="2022-01" db="UniProtKB">
        <authorList>
            <consortium name="EnsemblPlants"/>
        </authorList>
    </citation>
    <scope>IDENTIFICATION</scope>
    <source>
        <strain evidence="2">subsp. vulgare</strain>
    </source>
</reference>
<accession>A0A8I6X9P5</accession>
<dbReference type="EnsemblPlants" id="HORVU.MOREX.r3.3HG0287120.1">
    <property type="protein sequence ID" value="HORVU.MOREX.r3.3HG0287120.1.CDS1"/>
    <property type="gene ID" value="HORVU.MOREX.r3.3HG0287120"/>
</dbReference>
<name>A0A8I6X9P5_HORVV</name>
<feature type="transmembrane region" description="Helical" evidence="1">
    <location>
        <begin position="66"/>
        <end position="86"/>
    </location>
</feature>
<sequence>MDAVDSVVEPLREFAKDIVRLVKRCHKPDRKGKDPRARALPSFSDPVRFPLSPDLTLIRRAEFTRVVARTTVGFVGFFVNLIFIPINNIIVGSG</sequence>
<keyword evidence="1" id="KW-0812">Transmembrane</keyword>
<protein>
    <submittedName>
        <fullName evidence="2">Uncharacterized protein</fullName>
    </submittedName>
</protein>
<dbReference type="Gramene" id="HORVU.MOREX.r2.3HG0238380.1">
    <property type="protein sequence ID" value="HORVU.MOREX.r2.3HG0238380.1.CDS.1"/>
    <property type="gene ID" value="HORVU.MOREX.r2.3HG0238380"/>
</dbReference>
<evidence type="ECO:0000313" key="3">
    <source>
        <dbReference type="Proteomes" id="UP000011116"/>
    </source>
</evidence>
<dbReference type="Gene3D" id="1.20.5.820">
    <property type="entry name" value="Preprotein translocase SecE subunit"/>
    <property type="match status" value="2"/>
</dbReference>
<dbReference type="InterPro" id="IPR023391">
    <property type="entry name" value="Prot_translocase_SecE_dom_sf"/>
</dbReference>
<evidence type="ECO:0000256" key="1">
    <source>
        <dbReference type="SAM" id="Phobius"/>
    </source>
</evidence>